<dbReference type="GO" id="GO:0009003">
    <property type="term" value="F:signal peptidase activity"/>
    <property type="evidence" value="ECO:0007669"/>
    <property type="project" value="UniProtKB-EC"/>
</dbReference>
<evidence type="ECO:0000313" key="8">
    <source>
        <dbReference type="EMBL" id="OHA59904.1"/>
    </source>
</evidence>
<comment type="caution">
    <text evidence="8">The sequence shown here is derived from an EMBL/GenBank/DDBJ whole genome shotgun (WGS) entry which is preliminary data.</text>
</comment>
<dbReference type="InterPro" id="IPR019757">
    <property type="entry name" value="Pept_S26A_signal_pept_1_Lys-AS"/>
</dbReference>
<dbReference type="SUPFAM" id="SSF51306">
    <property type="entry name" value="LexA/Signal peptidase"/>
    <property type="match status" value="1"/>
</dbReference>
<keyword evidence="6" id="KW-1133">Transmembrane helix</keyword>
<dbReference type="InterPro" id="IPR019758">
    <property type="entry name" value="Pept_S26A_signal_pept_1_CS"/>
</dbReference>
<dbReference type="PANTHER" id="PTHR43390:SF1">
    <property type="entry name" value="CHLOROPLAST PROCESSING PEPTIDASE"/>
    <property type="match status" value="1"/>
</dbReference>
<dbReference type="PANTHER" id="PTHR43390">
    <property type="entry name" value="SIGNAL PEPTIDASE I"/>
    <property type="match status" value="1"/>
</dbReference>
<feature type="domain" description="Peptidase S26" evidence="7">
    <location>
        <begin position="11"/>
        <end position="165"/>
    </location>
</feature>
<keyword evidence="6" id="KW-0472">Membrane</keyword>
<dbReference type="CDD" id="cd06530">
    <property type="entry name" value="S26_SPase_I"/>
    <property type="match status" value="1"/>
</dbReference>
<proteinExistence type="inferred from homology"/>
<dbReference type="AlphaFoldDB" id="A0A1G2QGZ3"/>
<dbReference type="PRINTS" id="PR00727">
    <property type="entry name" value="LEADERPTASE"/>
</dbReference>
<keyword evidence="4 6" id="KW-0378">Hydrolase</keyword>
<gene>
    <name evidence="8" type="ORF">A2589_02585</name>
</gene>
<dbReference type="NCBIfam" id="TIGR02227">
    <property type="entry name" value="sigpep_I_bact"/>
    <property type="match status" value="1"/>
</dbReference>
<dbReference type="PROSITE" id="PS00760">
    <property type="entry name" value="SPASE_I_2"/>
    <property type="match status" value="1"/>
</dbReference>
<dbReference type="GO" id="GO:0016020">
    <property type="term" value="C:membrane"/>
    <property type="evidence" value="ECO:0007669"/>
    <property type="project" value="UniProtKB-SubCell"/>
</dbReference>
<comment type="similarity">
    <text evidence="2 6">Belongs to the peptidase S26 family.</text>
</comment>
<dbReference type="STRING" id="1802439.A2589_02585"/>
<feature type="active site" evidence="5">
    <location>
        <position position="83"/>
    </location>
</feature>
<dbReference type="InterPro" id="IPR000223">
    <property type="entry name" value="Pept_S26A_signal_pept_1"/>
</dbReference>
<evidence type="ECO:0000256" key="5">
    <source>
        <dbReference type="PIRSR" id="PIRSR600223-1"/>
    </source>
</evidence>
<sequence length="186" mass="21046">MAQDSKQTVADIVRFALITLIIVVPIRAYVAQPFIVSGVSMDPTYHDGEYLIIDELSYHFRSPKRGEVVVFRYPKDPSKYFIKRVVGLPGETISFAREAITIKKGEQSWTIKEPYLTDGISYQAEVIELGPEEYLVLGDNRNLSLDSRSWGPVQEKLIKGRVLVRLLPLSEIQLLPGDFSNADFLN</sequence>
<evidence type="ECO:0000259" key="7">
    <source>
        <dbReference type="Pfam" id="PF10502"/>
    </source>
</evidence>
<protein>
    <recommendedName>
        <fullName evidence="3 6">Signal peptidase I</fullName>
        <ecNumber evidence="3 6">3.4.21.89</ecNumber>
    </recommendedName>
</protein>
<evidence type="ECO:0000256" key="6">
    <source>
        <dbReference type="RuleBase" id="RU362042"/>
    </source>
</evidence>
<keyword evidence="6" id="KW-0645">Protease</keyword>
<keyword evidence="6" id="KW-0812">Transmembrane</keyword>
<comment type="catalytic activity">
    <reaction evidence="1 6">
        <text>Cleavage of hydrophobic, N-terminal signal or leader sequences from secreted and periplasmic proteins.</text>
        <dbReference type="EC" id="3.4.21.89"/>
    </reaction>
</comment>
<dbReference type="GO" id="GO:0006465">
    <property type="term" value="P:signal peptide processing"/>
    <property type="evidence" value="ECO:0007669"/>
    <property type="project" value="InterPro"/>
</dbReference>
<name>A0A1G2QGZ3_9BACT</name>
<dbReference type="Gene3D" id="2.10.109.10">
    <property type="entry name" value="Umud Fragment, subunit A"/>
    <property type="match status" value="1"/>
</dbReference>
<feature type="active site" evidence="5">
    <location>
        <position position="40"/>
    </location>
</feature>
<reference evidence="8 9" key="1">
    <citation type="journal article" date="2016" name="Nat. Commun.">
        <title>Thousands of microbial genomes shed light on interconnected biogeochemical processes in an aquifer system.</title>
        <authorList>
            <person name="Anantharaman K."/>
            <person name="Brown C.T."/>
            <person name="Hug L.A."/>
            <person name="Sharon I."/>
            <person name="Castelle C.J."/>
            <person name="Probst A.J."/>
            <person name="Thomas B.C."/>
            <person name="Singh A."/>
            <person name="Wilkins M.J."/>
            <person name="Karaoz U."/>
            <person name="Brodie E.L."/>
            <person name="Williams K.H."/>
            <person name="Hubbard S.S."/>
            <person name="Banfield J.F."/>
        </authorList>
    </citation>
    <scope>NUCLEOTIDE SEQUENCE [LARGE SCALE GENOMIC DNA]</scope>
</reference>
<comment type="subcellular location">
    <subcellularLocation>
        <location evidence="6">Membrane</location>
        <topology evidence="6">Single-pass type II membrane protein</topology>
    </subcellularLocation>
</comment>
<dbReference type="Pfam" id="PF10502">
    <property type="entry name" value="Peptidase_S26"/>
    <property type="match status" value="1"/>
</dbReference>
<evidence type="ECO:0000313" key="9">
    <source>
        <dbReference type="Proteomes" id="UP000177838"/>
    </source>
</evidence>
<evidence type="ECO:0000256" key="4">
    <source>
        <dbReference type="ARBA" id="ARBA00022801"/>
    </source>
</evidence>
<dbReference type="PROSITE" id="PS00761">
    <property type="entry name" value="SPASE_I_3"/>
    <property type="match status" value="1"/>
</dbReference>
<dbReference type="InterPro" id="IPR019533">
    <property type="entry name" value="Peptidase_S26"/>
</dbReference>
<accession>A0A1G2QGZ3</accession>
<dbReference type="Proteomes" id="UP000177838">
    <property type="component" value="Unassembled WGS sequence"/>
</dbReference>
<dbReference type="EMBL" id="MHTK01000004">
    <property type="protein sequence ID" value="OHA59904.1"/>
    <property type="molecule type" value="Genomic_DNA"/>
</dbReference>
<evidence type="ECO:0000256" key="2">
    <source>
        <dbReference type="ARBA" id="ARBA00009370"/>
    </source>
</evidence>
<feature type="transmembrane region" description="Helical" evidence="6">
    <location>
        <begin position="12"/>
        <end position="30"/>
    </location>
</feature>
<dbReference type="GO" id="GO:0004252">
    <property type="term" value="F:serine-type endopeptidase activity"/>
    <property type="evidence" value="ECO:0007669"/>
    <property type="project" value="InterPro"/>
</dbReference>
<dbReference type="InterPro" id="IPR036286">
    <property type="entry name" value="LexA/Signal_pep-like_sf"/>
</dbReference>
<organism evidence="8 9">
    <name type="scientific">Candidatus Vogelbacteria bacterium RIFOXYD1_FULL_46_19</name>
    <dbReference type="NCBI Taxonomy" id="1802439"/>
    <lineage>
        <taxon>Bacteria</taxon>
        <taxon>Candidatus Vogeliibacteriota</taxon>
    </lineage>
</organism>
<dbReference type="EC" id="3.4.21.89" evidence="3 6"/>
<evidence type="ECO:0000256" key="3">
    <source>
        <dbReference type="ARBA" id="ARBA00013208"/>
    </source>
</evidence>
<evidence type="ECO:0000256" key="1">
    <source>
        <dbReference type="ARBA" id="ARBA00000677"/>
    </source>
</evidence>